<dbReference type="InterPro" id="IPR052840">
    <property type="entry name" value="U7_snRNA_Sm-like"/>
</dbReference>
<dbReference type="GO" id="GO:0071208">
    <property type="term" value="F:histone pre-mRNA DCP binding"/>
    <property type="evidence" value="ECO:0007669"/>
    <property type="project" value="TreeGrafter"/>
</dbReference>
<reference evidence="3" key="1">
    <citation type="submission" date="2015-01" db="EMBL/GenBank/DDBJ databases">
        <authorList>
            <person name="Aksoy S."/>
            <person name="Warren W."/>
            <person name="Wilson R.K."/>
        </authorList>
    </citation>
    <scope>NUCLEOTIDE SEQUENCE [LARGE SCALE GENOMIC DNA]</scope>
    <source>
        <strain evidence="3">IAEA</strain>
    </source>
</reference>
<dbReference type="GO" id="GO:0016604">
    <property type="term" value="C:nuclear body"/>
    <property type="evidence" value="ECO:0007669"/>
    <property type="project" value="TreeGrafter"/>
</dbReference>
<dbReference type="AlphaFoldDB" id="A0A1B0ARB5"/>
<evidence type="ECO:0000313" key="2">
    <source>
        <dbReference type="EnsemblMetazoa" id="GPPI005680-PA"/>
    </source>
</evidence>
<dbReference type="GO" id="GO:0071209">
    <property type="term" value="F:U7 snRNA binding"/>
    <property type="evidence" value="ECO:0007669"/>
    <property type="project" value="TreeGrafter"/>
</dbReference>
<dbReference type="Proteomes" id="UP000092460">
    <property type="component" value="Unassembled WGS sequence"/>
</dbReference>
<name>A0A1B0ARB5_9MUSC</name>
<dbReference type="CDD" id="cd01733">
    <property type="entry name" value="LSm10"/>
    <property type="match status" value="1"/>
</dbReference>
<dbReference type="PANTHER" id="PTHR21196">
    <property type="entry name" value="U7 SNRNA-ASSOCIATED SM-LIKE PROTEIN LSM10"/>
    <property type="match status" value="1"/>
</dbReference>
<dbReference type="Pfam" id="PF01423">
    <property type="entry name" value="LSM"/>
    <property type="match status" value="1"/>
</dbReference>
<protein>
    <recommendedName>
        <fullName evidence="1">Sm domain-containing protein</fullName>
    </recommendedName>
</protein>
<sequence>MKIFLKANTLNCVPIILQGHGVLIDLRNECSVAGRIDNADGHMNINLIEAVFIDRLQRQHPFEQFMVRERMIRQIHIPPHINITQEIRDWCESGCGRPKIKINKKRTFKEKRAQKPNCTTTWIPTGSVLGDSLLKYSRTPIMVFSKYSSQFNSAISKKKRSWSCAEIFLAKAINRAFEQKKKKEENWSSEGVCNLKSVCSSIVSQNIRAMT</sequence>
<evidence type="ECO:0000259" key="1">
    <source>
        <dbReference type="Pfam" id="PF01423"/>
    </source>
</evidence>
<dbReference type="PANTHER" id="PTHR21196:SF1">
    <property type="entry name" value="U7 SNRNA-ASSOCIATED SM-LIKE PROTEIN LSM10"/>
    <property type="match status" value="1"/>
</dbReference>
<organism evidence="2 3">
    <name type="scientific">Glossina palpalis gambiensis</name>
    <dbReference type="NCBI Taxonomy" id="67801"/>
    <lineage>
        <taxon>Eukaryota</taxon>
        <taxon>Metazoa</taxon>
        <taxon>Ecdysozoa</taxon>
        <taxon>Arthropoda</taxon>
        <taxon>Hexapoda</taxon>
        <taxon>Insecta</taxon>
        <taxon>Pterygota</taxon>
        <taxon>Neoptera</taxon>
        <taxon>Endopterygota</taxon>
        <taxon>Diptera</taxon>
        <taxon>Brachycera</taxon>
        <taxon>Muscomorpha</taxon>
        <taxon>Hippoboscoidea</taxon>
        <taxon>Glossinidae</taxon>
        <taxon>Glossina</taxon>
    </lineage>
</organism>
<dbReference type="SUPFAM" id="SSF50182">
    <property type="entry name" value="Sm-like ribonucleoproteins"/>
    <property type="match status" value="1"/>
</dbReference>
<dbReference type="EMBL" id="JXJN01002308">
    <property type="status" value="NOT_ANNOTATED_CDS"/>
    <property type="molecule type" value="Genomic_DNA"/>
</dbReference>
<dbReference type="GO" id="GO:0071254">
    <property type="term" value="C:cytoplasmic U snRNP body"/>
    <property type="evidence" value="ECO:0007669"/>
    <property type="project" value="TreeGrafter"/>
</dbReference>
<dbReference type="STRING" id="67801.A0A1B0ARB5"/>
<dbReference type="VEuPathDB" id="VectorBase:GPPI005680"/>
<dbReference type="GO" id="GO:0006398">
    <property type="term" value="P:mRNA 3'-end processing by stem-loop binding and cleavage"/>
    <property type="evidence" value="ECO:0007669"/>
    <property type="project" value="TreeGrafter"/>
</dbReference>
<keyword evidence="3" id="KW-1185">Reference proteome</keyword>
<dbReference type="Gene3D" id="2.30.30.100">
    <property type="match status" value="1"/>
</dbReference>
<accession>A0A1B0ARB5</accession>
<reference evidence="2" key="2">
    <citation type="submission" date="2020-05" db="UniProtKB">
        <authorList>
            <consortium name="EnsemblMetazoa"/>
        </authorList>
    </citation>
    <scope>IDENTIFICATION</scope>
    <source>
        <strain evidence="2">IAEA</strain>
    </source>
</reference>
<proteinExistence type="predicted"/>
<evidence type="ECO:0000313" key="3">
    <source>
        <dbReference type="Proteomes" id="UP000092460"/>
    </source>
</evidence>
<dbReference type="InterPro" id="IPR010920">
    <property type="entry name" value="LSM_dom_sf"/>
</dbReference>
<dbReference type="InterPro" id="IPR001163">
    <property type="entry name" value="Sm_dom_euk/arc"/>
</dbReference>
<feature type="domain" description="Sm" evidence="1">
    <location>
        <begin position="17"/>
        <end position="76"/>
    </location>
</feature>
<dbReference type="EnsemblMetazoa" id="GPPI005680-RA">
    <property type="protein sequence ID" value="GPPI005680-PA"/>
    <property type="gene ID" value="GPPI005680"/>
</dbReference>